<reference evidence="4 5" key="1">
    <citation type="journal article" date="2019" name="Int. J. Syst. Evol. Microbiol.">
        <title>The Global Catalogue of Microorganisms (GCM) 10K type strain sequencing project: providing services to taxonomists for standard genome sequencing and annotation.</title>
        <authorList>
            <consortium name="The Broad Institute Genomics Platform"/>
            <consortium name="The Broad Institute Genome Sequencing Center for Infectious Disease"/>
            <person name="Wu L."/>
            <person name="Ma J."/>
        </authorList>
    </citation>
    <scope>NUCLEOTIDE SEQUENCE [LARGE SCALE GENOMIC DNA]</scope>
    <source>
        <strain evidence="4 5">JCM 12774</strain>
    </source>
</reference>
<keyword evidence="1" id="KW-0175">Coiled coil</keyword>
<evidence type="ECO:0000259" key="3">
    <source>
        <dbReference type="Pfam" id="PF18857"/>
    </source>
</evidence>
<dbReference type="EMBL" id="BAAACX010000007">
    <property type="protein sequence ID" value="GAA0382740.1"/>
    <property type="molecule type" value="Genomic_DNA"/>
</dbReference>
<sequence>MASQFDAIRQRDRRQQGQEARERVRQRLQNPVQSPAESTSMFDAVRNRTITVDEPAPLDPEKGDHPMSDLIQKYGAASPLNSIQNLTKAQAPAAQVEAPKSPRDIEYNERRQERESMPAPVRAFGNTLDDFFYKTNVGNFLSRIGHSADSIMSGGNPVTAQPDTGSKVANKVADITGGVASVFTPTGAPSGAGPIAGTYGVTDKVLTSPAGQKLEQAAANQLGKVFKNPQTAQAITREALRETAAGTMQGAAFGAMTGEDDKGILTSAVTGGAIGGATGAAFKGVELGLAKLFKRNGIPQAEIDEILALPEGKKDTRMTAAAERGNLAASTEPIANPYTFELPEASPSTVRASANAAEGRSGLKEIDQAINDLQTSYEQRVIDEYKFLKESRDSRGGVQQGNIQRNQSGDVIGRSGRQSNNPLWYQEFYAKNGKVPSNKDLYQLARERVDNGFVDEAGAVPSWRDQNGYDEQLAGLAAVRENLQNSLREIDPALHITDQPIISQELKDARVEPSGVRRATPSPAQPVKPGTSKLDPRRQEINERLSSGGNLSPEDIDYILASEAAPAAERTIKPPDPPKIDPNADPILRPGQFADNNGLGISAFSKTNPYDSLSNTTRSQLVTRLDKEPVSFAGVADRLYTNLVDDLHPLNQFDKLVKDVLDKPLSAAHSVHKLALATRGSDMTARQIITDALVDSNGQVIGESLKDILSGLPKAVRGEVNSSTKSQIRKVSKDIYVDFEDYLINKHAITRAERGETVFDKKLNWTPEYGAQKVAEYEKLFPEFKETADKLYNFNRQMVNSWLVDTGVISPEMAQAWFDANPYYVPNKRYFTPLEKRNNGVSRAKKGFGNQSNPVKSYEKTGSQRKIISPIEAIIENTDAFVKTAKRNQVMQQAVKNIEADPEAFVDFFEIVKKPERLEDLTKLPLDGNGLDEVLSRFSDDFDKAMQKTALDKDNIVRVMNNGEQIHLKVNDPQLLDAITALGPKSSNYVMDAVGWLTNKMKTLTTGANPVFSFTRNILRDIPHAYVASKTTNNPIRFIADMAEASVQIMRDGELYKQYKRVGGGHSSSIAANRNLLAQSKRSVLPKSLLKDLGPRLYYGLENVMNAVESAPRLAEFKRASKGGLPDDLKKALFEAQDITVNFKRRGKIVADLDKVFPYMNAAIQGFDQVVRLYKNNPVQATIKAFLAFTVPSVVLYAVNYNDPNYKKLSNRTKDNFLLVPKGDGTFIKIAKPMELGTLFSDLPERLMRKFAEDDPAAFRDFADQLRTKFLPPGISGAAKGGGITDRMLGVVGDTILGPFADLAANETFSGAPIVPGHLKNLSPGLQADTKTTNIAKWIGDKTYGTPFEQSPKKLDYLVKQYTGFIGQFGQPLLAPGGDLGSALAQQVTADPVFSNDISTEFYHFKDKIDQAYNDREIKELPEWYSDPLRKQLNKINQNMSKVRMEIRVVQEDTSISNKEKRTRLRELQDKLNNMAEKGNTIARNKIPY</sequence>
<organism evidence="4 5">
    <name type="scientific">Paenibacillus motobuensis</name>
    <dbReference type="NCBI Taxonomy" id="295324"/>
    <lineage>
        <taxon>Bacteria</taxon>
        <taxon>Bacillati</taxon>
        <taxon>Bacillota</taxon>
        <taxon>Bacilli</taxon>
        <taxon>Bacillales</taxon>
        <taxon>Paenibacillaceae</taxon>
        <taxon>Paenibacillus</taxon>
    </lineage>
</organism>
<dbReference type="Proteomes" id="UP001500340">
    <property type="component" value="Unassembled WGS sequence"/>
</dbReference>
<accession>A0ABN0Y487</accession>
<feature type="region of interest" description="Disordered" evidence="2">
    <location>
        <begin position="841"/>
        <end position="861"/>
    </location>
</feature>
<feature type="region of interest" description="Disordered" evidence="2">
    <location>
        <begin position="392"/>
        <end position="417"/>
    </location>
</feature>
<feature type="region of interest" description="Disordered" evidence="2">
    <location>
        <begin position="512"/>
        <end position="538"/>
    </location>
</feature>
<feature type="compositionally biased region" description="Polar residues" evidence="2">
    <location>
        <begin position="27"/>
        <end position="41"/>
    </location>
</feature>
<feature type="coiled-coil region" evidence="1">
    <location>
        <begin position="1433"/>
        <end position="1485"/>
    </location>
</feature>
<feature type="compositionally biased region" description="Polar residues" evidence="2">
    <location>
        <begin position="849"/>
        <end position="861"/>
    </location>
</feature>
<name>A0ABN0Y487_9BACL</name>
<dbReference type="RefSeq" id="WP_343858820.1">
    <property type="nucleotide sequence ID" value="NZ_BAAACX010000007.1"/>
</dbReference>
<keyword evidence="5" id="KW-1185">Reference proteome</keyword>
<feature type="domain" description="Large polyvalent protein associated" evidence="3">
    <location>
        <begin position="1203"/>
        <end position="1389"/>
    </location>
</feature>
<evidence type="ECO:0000313" key="4">
    <source>
        <dbReference type="EMBL" id="GAA0382740.1"/>
    </source>
</evidence>
<evidence type="ECO:0000313" key="5">
    <source>
        <dbReference type="Proteomes" id="UP001500340"/>
    </source>
</evidence>
<dbReference type="InterPro" id="IPR040561">
    <property type="entry name" value="LPD38"/>
</dbReference>
<evidence type="ECO:0000256" key="2">
    <source>
        <dbReference type="SAM" id="MobiDB-lite"/>
    </source>
</evidence>
<dbReference type="Pfam" id="PF18857">
    <property type="entry name" value="LPD38"/>
    <property type="match status" value="1"/>
</dbReference>
<feature type="region of interest" description="Disordered" evidence="2">
    <location>
        <begin position="1"/>
        <end position="63"/>
    </location>
</feature>
<evidence type="ECO:0000256" key="1">
    <source>
        <dbReference type="SAM" id="Coils"/>
    </source>
</evidence>
<feature type="compositionally biased region" description="Polar residues" evidence="2">
    <location>
        <begin position="400"/>
        <end position="409"/>
    </location>
</feature>
<proteinExistence type="predicted"/>
<protein>
    <recommendedName>
        <fullName evidence="3">Large polyvalent protein associated domain-containing protein</fullName>
    </recommendedName>
</protein>
<feature type="compositionally biased region" description="Basic and acidic residues" evidence="2">
    <location>
        <begin position="8"/>
        <end position="25"/>
    </location>
</feature>
<gene>
    <name evidence="4" type="ORF">GCM10008933_12380</name>
</gene>
<comment type="caution">
    <text evidence="4">The sequence shown here is derived from an EMBL/GenBank/DDBJ whole genome shotgun (WGS) entry which is preliminary data.</text>
</comment>